<keyword evidence="2" id="KW-0812">Transmembrane</keyword>
<dbReference type="InParanoid" id="B2A7F7"/>
<dbReference type="HOGENOM" id="CLU_1395033_0_0_9"/>
<dbReference type="AlphaFoldDB" id="B2A7F7"/>
<protein>
    <submittedName>
        <fullName evidence="3">Fimbrial assembly family protein</fullName>
    </submittedName>
</protein>
<dbReference type="Pfam" id="PF05137">
    <property type="entry name" value="PilN"/>
    <property type="match status" value="1"/>
</dbReference>
<evidence type="ECO:0000313" key="3">
    <source>
        <dbReference type="EMBL" id="ACB85666.1"/>
    </source>
</evidence>
<keyword evidence="2" id="KW-0472">Membrane</keyword>
<dbReference type="Proteomes" id="UP000001683">
    <property type="component" value="Chromosome"/>
</dbReference>
<dbReference type="InterPro" id="IPR007813">
    <property type="entry name" value="PilN"/>
</dbReference>
<dbReference type="RefSeq" id="WP_012448522.1">
    <property type="nucleotide sequence ID" value="NC_010718.1"/>
</dbReference>
<accession>B2A7F7</accession>
<evidence type="ECO:0000256" key="1">
    <source>
        <dbReference type="SAM" id="Coils"/>
    </source>
</evidence>
<feature type="transmembrane region" description="Helical" evidence="2">
    <location>
        <begin position="20"/>
        <end position="43"/>
    </location>
</feature>
<evidence type="ECO:0000256" key="2">
    <source>
        <dbReference type="SAM" id="Phobius"/>
    </source>
</evidence>
<feature type="coiled-coil region" evidence="1">
    <location>
        <begin position="40"/>
        <end position="94"/>
    </location>
</feature>
<keyword evidence="2" id="KW-1133">Transmembrane helix</keyword>
<dbReference type="InterPro" id="IPR052534">
    <property type="entry name" value="Extracell_DNA_Util/SecSys_Comp"/>
</dbReference>
<reference evidence="3 4" key="1">
    <citation type="submission" date="2008-04" db="EMBL/GenBank/DDBJ databases">
        <title>Complete sequence of chromosome of Natranaerobius thermophilus JW/NM-WN-LF.</title>
        <authorList>
            <consortium name="US DOE Joint Genome Institute"/>
            <person name="Copeland A."/>
            <person name="Lucas S."/>
            <person name="Lapidus A."/>
            <person name="Glavina del Rio T."/>
            <person name="Dalin E."/>
            <person name="Tice H."/>
            <person name="Bruce D."/>
            <person name="Goodwin L."/>
            <person name="Pitluck S."/>
            <person name="Chertkov O."/>
            <person name="Brettin T."/>
            <person name="Detter J.C."/>
            <person name="Han C."/>
            <person name="Kuske C.R."/>
            <person name="Schmutz J."/>
            <person name="Larimer F."/>
            <person name="Land M."/>
            <person name="Hauser L."/>
            <person name="Kyrpides N."/>
            <person name="Lykidis A."/>
            <person name="Mesbah N.M."/>
            <person name="Wiegel J."/>
        </authorList>
    </citation>
    <scope>NUCLEOTIDE SEQUENCE [LARGE SCALE GENOMIC DNA]</scope>
    <source>
        <strain evidence="4">ATCC BAA-1301 / DSM 18059 / JW/NM-WN-LF</strain>
    </source>
</reference>
<gene>
    <name evidence="3" type="ordered locus">Nther_2099</name>
</gene>
<dbReference type="KEGG" id="nth:Nther_2099"/>
<sequence length="195" mass="22767">MTIKPDLRLPEYKTRDQINWYQLFLIIILVGFLGLLGMGFGLMQQELASLENRLEQLEQLEQNLMTELEDYDNLGEMKEEYELKTERIEKLESGHISWSQHFEELSQNMPQGLWLEEYTAAEPEEISISGYANTVFDVMVFLQELETNTHHEQLELDSLTEGEGAYYFNINGELDVTVLEWEDESQDNQEADDDG</sequence>
<evidence type="ECO:0000313" key="4">
    <source>
        <dbReference type="Proteomes" id="UP000001683"/>
    </source>
</evidence>
<dbReference type="OrthoDB" id="1729774at2"/>
<reference evidence="3 4" key="2">
    <citation type="journal article" date="2011" name="J. Bacteriol.">
        <title>Complete genome sequence of the anaerobic, halophilic alkalithermophile Natranaerobius thermophilus JW/NM-WN-LF.</title>
        <authorList>
            <person name="Zhao B."/>
            <person name="Mesbah N.M."/>
            <person name="Dalin E."/>
            <person name="Goodwin L."/>
            <person name="Nolan M."/>
            <person name="Pitluck S."/>
            <person name="Chertkov O."/>
            <person name="Brettin T.S."/>
            <person name="Han J."/>
            <person name="Larimer F.W."/>
            <person name="Land M.L."/>
            <person name="Hauser L."/>
            <person name="Kyrpides N."/>
            <person name="Wiegel J."/>
        </authorList>
    </citation>
    <scope>NUCLEOTIDE SEQUENCE [LARGE SCALE GENOMIC DNA]</scope>
    <source>
        <strain evidence="4">ATCC BAA-1301 / DSM 18059 / JW/NM-WN-LF</strain>
    </source>
</reference>
<dbReference type="STRING" id="457570.Nther_2099"/>
<proteinExistence type="predicted"/>
<dbReference type="PANTHER" id="PTHR40278">
    <property type="entry name" value="DNA UTILIZATION PROTEIN HOFN"/>
    <property type="match status" value="1"/>
</dbReference>
<keyword evidence="1" id="KW-0175">Coiled coil</keyword>
<dbReference type="PANTHER" id="PTHR40278:SF1">
    <property type="entry name" value="DNA UTILIZATION PROTEIN HOFN"/>
    <property type="match status" value="1"/>
</dbReference>
<dbReference type="eggNOG" id="COG3166">
    <property type="taxonomic scope" value="Bacteria"/>
</dbReference>
<keyword evidence="4" id="KW-1185">Reference proteome</keyword>
<organism evidence="3 4">
    <name type="scientific">Natranaerobius thermophilus (strain ATCC BAA-1301 / DSM 18059 / JW/NM-WN-LF)</name>
    <dbReference type="NCBI Taxonomy" id="457570"/>
    <lineage>
        <taxon>Bacteria</taxon>
        <taxon>Bacillati</taxon>
        <taxon>Bacillota</taxon>
        <taxon>Clostridia</taxon>
        <taxon>Natranaerobiales</taxon>
        <taxon>Natranaerobiaceae</taxon>
        <taxon>Natranaerobius</taxon>
    </lineage>
</organism>
<name>B2A7F7_NATTJ</name>
<dbReference type="EMBL" id="CP001034">
    <property type="protein sequence ID" value="ACB85666.1"/>
    <property type="molecule type" value="Genomic_DNA"/>
</dbReference>